<dbReference type="NCBIfam" id="NF045976">
    <property type="entry name" value="MAG1360_fam"/>
    <property type="match status" value="1"/>
</dbReference>
<proteinExistence type="predicted"/>
<name>A0A4R7UDP5_9BACT</name>
<sequence length="794" mass="96344">MNEDKFLFILENLFEDSKRSWYGRKNNSEESHTFSVPKITITHKRNLFFFSKMNQNLTFDSFWRALRSNKDVVVLFRGNNSEGLGYESNKKKILNKISILDIEEIVNNQDETFPINEIWKVCLNTDFRYQYYYNKITSINKENIYLLKNLFYKHLFDFMPNFVSINQDYIREIDLLKKNIAKKGQTHLQEKSIEEYRILFVSYQVKLFDLFLNFFRDLKSEIENIFLNFENSNLAVQKNKVIEFKKRIYYLNKINKTSNMQVSKELKKRDYLTEIYHYKKFLKTIKQQAVIFINNNLNKYSKELSIIRYKLKYSKAIFSDYVELYKLFLIKKRSYNFLKYRKRHLLYLTYEELCKLEEEFENKTNFFINNIYKVNEKDQYTVLKKLRNFIYYEFNPEIDIYTLYSKQRYSEVILRIRKIKKEIQKIDNVIYKQVHSDKHLLELYNAGQQLKTAEAEIKWDNYFENKLFINSQKNKKNKVKRFSSNFKLLNKTLSQSFNTIQKILNENQRFSIFKQKADKNFKILYNLFSYDNWITNFLLGISSYSVSKKKLSKKLIKQIIAVLKLTQLIENISVNSKYFLVPYKYLKTIDKIKIKFLKNWFDEAELIIIKDFNNDLKYELKEEFIRVVNLISEKYNVPYIYVTDDQLVLRNDFQSLFLFDDNQLVESGEYEHLFSKPFSKFSQYLVLGQDINFPSHINDNFFLNKRFIQLHKGKKHYVYTNFLEYKNQDINKKLELNSKVQTIIKTQTHELMNALLNYEIELCNDQERHNEVLADYDNWILIKHQISSDDDGNY</sequence>
<accession>A0A4R7UDP5</accession>
<dbReference type="OrthoDB" id="393315at2"/>
<protein>
    <submittedName>
        <fullName evidence="1">Uncharacterized protein</fullName>
    </submittedName>
</protein>
<organism evidence="1 2">
    <name type="scientific">Mycoplasmopsis mustelae</name>
    <dbReference type="NCBI Taxonomy" id="171289"/>
    <lineage>
        <taxon>Bacteria</taxon>
        <taxon>Bacillati</taxon>
        <taxon>Mycoplasmatota</taxon>
        <taxon>Mycoplasmoidales</taxon>
        <taxon>Metamycoplasmataceae</taxon>
        <taxon>Mycoplasmopsis</taxon>
    </lineage>
</organism>
<dbReference type="Proteomes" id="UP000295757">
    <property type="component" value="Unassembled WGS sequence"/>
</dbReference>
<keyword evidence="2" id="KW-1185">Reference proteome</keyword>
<dbReference type="EMBL" id="SOCN01000003">
    <property type="protein sequence ID" value="TDV23262.1"/>
    <property type="molecule type" value="Genomic_DNA"/>
</dbReference>
<dbReference type="RefSeq" id="WP_134111086.1">
    <property type="nucleotide sequence ID" value="NZ_SOCN01000003.1"/>
</dbReference>
<reference evidence="1 2" key="1">
    <citation type="submission" date="2019-03" db="EMBL/GenBank/DDBJ databases">
        <title>Genomic Encyclopedia of Archaeal and Bacterial Type Strains, Phase II (KMG-II): from individual species to whole genera.</title>
        <authorList>
            <person name="Goeker M."/>
        </authorList>
    </citation>
    <scope>NUCLEOTIDE SEQUENCE [LARGE SCALE GENOMIC DNA]</scope>
    <source>
        <strain evidence="1 2">ATCC 35214</strain>
    </source>
</reference>
<dbReference type="AlphaFoldDB" id="A0A4R7UDP5"/>
<evidence type="ECO:0000313" key="2">
    <source>
        <dbReference type="Proteomes" id="UP000295757"/>
    </source>
</evidence>
<gene>
    <name evidence="1" type="ORF">BCF59_0608</name>
</gene>
<evidence type="ECO:0000313" key="1">
    <source>
        <dbReference type="EMBL" id="TDV23262.1"/>
    </source>
</evidence>
<comment type="caution">
    <text evidence="1">The sequence shown here is derived from an EMBL/GenBank/DDBJ whole genome shotgun (WGS) entry which is preliminary data.</text>
</comment>